<name>A0AAD3T5E8_NEPGR</name>
<sequence>MWRLPYKEGADFLQIFAQFSSNDIHKRKAPDLKKALAASTRKQSRRLSGICSGRQAGRESGRQSLLPKKEDRLLSYKRSPGITIQEGTLFVDAFGNTTQALSITLSATHSIAYALCSTNVCSHRSALSVGQYSPQTLRQQASPHGRLLPSHHLDPKRPHRRIIDAICGKRLQKPTTKIRTNSRSPADSAMVNTRAQASDPARDTANPDQDHAAERAATAGYSSSSHPSASYQKGWPEEEEAGQKAHQSLRQSGSSVLLRSWPEQAYGTLREYVFAREPRKKKSPISRREDNPRGQRASLGGARSGSGGRRGLFEPARETRRVEDCLTPSDQQASLAPIRGWTDLELRVFPRRSAPSTGPVSFHCERS</sequence>
<feature type="region of interest" description="Disordered" evidence="1">
    <location>
        <begin position="277"/>
        <end position="334"/>
    </location>
</feature>
<feature type="region of interest" description="Disordered" evidence="1">
    <location>
        <begin position="173"/>
        <end position="255"/>
    </location>
</feature>
<reference evidence="2" key="1">
    <citation type="submission" date="2023-05" db="EMBL/GenBank/DDBJ databases">
        <title>Nepenthes gracilis genome sequencing.</title>
        <authorList>
            <person name="Fukushima K."/>
        </authorList>
    </citation>
    <scope>NUCLEOTIDE SEQUENCE</scope>
    <source>
        <strain evidence="2">SING2019-196</strain>
    </source>
</reference>
<accession>A0AAD3T5E8</accession>
<feature type="compositionally biased region" description="Basic and acidic residues" evidence="1">
    <location>
        <begin position="311"/>
        <end position="324"/>
    </location>
</feature>
<evidence type="ECO:0000313" key="3">
    <source>
        <dbReference type="Proteomes" id="UP001279734"/>
    </source>
</evidence>
<dbReference type="Proteomes" id="UP001279734">
    <property type="component" value="Unassembled WGS sequence"/>
</dbReference>
<feature type="compositionally biased region" description="Polar residues" evidence="1">
    <location>
        <begin position="173"/>
        <end position="196"/>
    </location>
</feature>
<proteinExistence type="predicted"/>
<comment type="caution">
    <text evidence="2">The sequence shown here is derived from an EMBL/GenBank/DDBJ whole genome shotgun (WGS) entry which is preliminary data.</text>
</comment>
<feature type="compositionally biased region" description="Polar residues" evidence="1">
    <location>
        <begin position="245"/>
        <end position="255"/>
    </location>
</feature>
<gene>
    <name evidence="2" type="ORF">Nepgr_024982</name>
</gene>
<evidence type="ECO:0000313" key="2">
    <source>
        <dbReference type="EMBL" id="GMH23139.1"/>
    </source>
</evidence>
<evidence type="ECO:0000256" key="1">
    <source>
        <dbReference type="SAM" id="MobiDB-lite"/>
    </source>
</evidence>
<keyword evidence="3" id="KW-1185">Reference proteome</keyword>
<dbReference type="EMBL" id="BSYO01000025">
    <property type="protein sequence ID" value="GMH23139.1"/>
    <property type="molecule type" value="Genomic_DNA"/>
</dbReference>
<organism evidence="2 3">
    <name type="scientific">Nepenthes gracilis</name>
    <name type="common">Slender pitcher plant</name>
    <dbReference type="NCBI Taxonomy" id="150966"/>
    <lineage>
        <taxon>Eukaryota</taxon>
        <taxon>Viridiplantae</taxon>
        <taxon>Streptophyta</taxon>
        <taxon>Embryophyta</taxon>
        <taxon>Tracheophyta</taxon>
        <taxon>Spermatophyta</taxon>
        <taxon>Magnoliopsida</taxon>
        <taxon>eudicotyledons</taxon>
        <taxon>Gunneridae</taxon>
        <taxon>Pentapetalae</taxon>
        <taxon>Caryophyllales</taxon>
        <taxon>Nepenthaceae</taxon>
        <taxon>Nepenthes</taxon>
    </lineage>
</organism>
<protein>
    <submittedName>
        <fullName evidence="2">Uncharacterized protein</fullName>
    </submittedName>
</protein>
<feature type="region of interest" description="Disordered" evidence="1">
    <location>
        <begin position="135"/>
        <end position="159"/>
    </location>
</feature>
<dbReference type="AlphaFoldDB" id="A0AAD3T5E8"/>